<keyword evidence="2" id="KW-1185">Reference proteome</keyword>
<dbReference type="Gene3D" id="1.10.10.10">
    <property type="entry name" value="Winged helix-like DNA-binding domain superfamily/Winged helix DNA-binding domain"/>
    <property type="match status" value="1"/>
</dbReference>
<evidence type="ECO:0000313" key="1">
    <source>
        <dbReference type="EMBL" id="GAA2146638.1"/>
    </source>
</evidence>
<organism evidence="1 2">
    <name type="scientific">Nocardioides koreensis</name>
    <dbReference type="NCBI Taxonomy" id="433651"/>
    <lineage>
        <taxon>Bacteria</taxon>
        <taxon>Bacillati</taxon>
        <taxon>Actinomycetota</taxon>
        <taxon>Actinomycetes</taxon>
        <taxon>Propionibacteriales</taxon>
        <taxon>Nocardioidaceae</taxon>
        <taxon>Nocardioides</taxon>
    </lineage>
</organism>
<dbReference type="InterPro" id="IPR013324">
    <property type="entry name" value="RNA_pol_sigma_r3/r4-like"/>
</dbReference>
<gene>
    <name evidence="1" type="ORF">GCM10009844_22980</name>
</gene>
<reference evidence="2" key="1">
    <citation type="journal article" date="2019" name="Int. J. Syst. Evol. Microbiol.">
        <title>The Global Catalogue of Microorganisms (GCM) 10K type strain sequencing project: providing services to taxonomists for standard genome sequencing and annotation.</title>
        <authorList>
            <consortium name="The Broad Institute Genomics Platform"/>
            <consortium name="The Broad Institute Genome Sequencing Center for Infectious Disease"/>
            <person name="Wu L."/>
            <person name="Ma J."/>
        </authorList>
    </citation>
    <scope>NUCLEOTIDE SEQUENCE [LARGE SCALE GENOMIC DNA]</scope>
    <source>
        <strain evidence="2">JCM 16022</strain>
    </source>
</reference>
<proteinExistence type="predicted"/>
<evidence type="ECO:0000313" key="2">
    <source>
        <dbReference type="Proteomes" id="UP001501771"/>
    </source>
</evidence>
<comment type="caution">
    <text evidence="1">The sequence shown here is derived from an EMBL/GenBank/DDBJ whole genome shotgun (WGS) entry which is preliminary data.</text>
</comment>
<dbReference type="Proteomes" id="UP001501771">
    <property type="component" value="Unassembled WGS sequence"/>
</dbReference>
<accession>A0ABP5LKC9</accession>
<protein>
    <submittedName>
        <fullName evidence="1">RNA polymerase sigma factor</fullName>
    </submittedName>
</protein>
<sequence length="227" mass="25398">MSEVRELTAWAPLRHPGPHLRSEPISNADWIDDLSATGPRHDTAVARLHDLMLRSAWHQVTRMPESATLGSRRREEIVHAAADEATMSVLTRLDAFEGRSRFTTWAYKFGILHTAVEVRRSAWRDREIDLDSVPEFSASDTGPEGYVEARDLSDAVGRAMVSALTPHQRRVALALLVDHVPIDVLAERLGTTRNALYKTLHDARKALRSHLATQGFLSPSPTKEVTR</sequence>
<dbReference type="SUPFAM" id="SSF88659">
    <property type="entry name" value="Sigma3 and sigma4 domains of RNA polymerase sigma factors"/>
    <property type="match status" value="1"/>
</dbReference>
<name>A0ABP5LKC9_9ACTN</name>
<dbReference type="InterPro" id="IPR014284">
    <property type="entry name" value="RNA_pol_sigma-70_dom"/>
</dbReference>
<dbReference type="EMBL" id="BAAAQR010000006">
    <property type="protein sequence ID" value="GAA2146638.1"/>
    <property type="molecule type" value="Genomic_DNA"/>
</dbReference>
<dbReference type="InterPro" id="IPR036388">
    <property type="entry name" value="WH-like_DNA-bd_sf"/>
</dbReference>
<dbReference type="NCBIfam" id="TIGR02937">
    <property type="entry name" value="sigma70-ECF"/>
    <property type="match status" value="1"/>
</dbReference>